<evidence type="ECO:0000256" key="5">
    <source>
        <dbReference type="ARBA" id="ARBA00023004"/>
    </source>
</evidence>
<dbReference type="Gene3D" id="3.20.20.70">
    <property type="entry name" value="Aldolase class I"/>
    <property type="match status" value="1"/>
</dbReference>
<comment type="cofactor">
    <cofactor evidence="1">
        <name>[4Fe-4S] cluster</name>
        <dbReference type="ChEBI" id="CHEBI:49883"/>
    </cofactor>
</comment>
<dbReference type="SFLD" id="SFLDS00029">
    <property type="entry name" value="Radical_SAM"/>
    <property type="match status" value="1"/>
</dbReference>
<accession>A0A3B1CAD1</accession>
<keyword evidence="3" id="KW-0949">S-adenosyl-L-methionine</keyword>
<dbReference type="PANTHER" id="PTHR11228:SF7">
    <property type="entry name" value="PQQA PEPTIDE CYCLASE"/>
    <property type="match status" value="1"/>
</dbReference>
<organism evidence="9">
    <name type="scientific">hydrothermal vent metagenome</name>
    <dbReference type="NCBI Taxonomy" id="652676"/>
    <lineage>
        <taxon>unclassified sequences</taxon>
        <taxon>metagenomes</taxon>
        <taxon>ecological metagenomes</taxon>
    </lineage>
</organism>
<keyword evidence="5" id="KW-0408">Iron</keyword>
<evidence type="ECO:0000313" key="9">
    <source>
        <dbReference type="EMBL" id="VAX23621.1"/>
    </source>
</evidence>
<dbReference type="InterPro" id="IPR023885">
    <property type="entry name" value="4Fe4S-binding_SPASM_dom"/>
</dbReference>
<evidence type="ECO:0000256" key="1">
    <source>
        <dbReference type="ARBA" id="ARBA00001966"/>
    </source>
</evidence>
<dbReference type="GO" id="GO:0051536">
    <property type="term" value="F:iron-sulfur cluster binding"/>
    <property type="evidence" value="ECO:0007669"/>
    <property type="project" value="UniProtKB-KW"/>
</dbReference>
<dbReference type="SUPFAM" id="SSF102114">
    <property type="entry name" value="Radical SAM enzymes"/>
    <property type="match status" value="1"/>
</dbReference>
<dbReference type="InterPro" id="IPR058240">
    <property type="entry name" value="rSAM_sf"/>
</dbReference>
<sequence length="425" mass="49637">MTEQEKNHALCDEEWQKGATTVTSTPRIVTIETTSVCNIKCVMCPHGLDDKNMTYEHFPENLVPKLKEVIHNASIVQLHGLGEPMMNPAFWDMLKMTHKNQHVAINTNGILLNKKNVDRMLATWIGEINFSLDAATHETYQKIRGADFNLVLNNLRYLISERKRLKRDRPYIFMNMTLMRENIEEAVKFVELCHELKADQVHFWQMNQLDEEKPWRVERDGWSFDYHQQLLSKHPKLSNEMIRKAKERAKELGVHLALDWAKKVFFDEDDSPEPEKKKKTENKKPETFSPKQCNAPWNWMLIKTDGYVVPCCFGTGTLGNINALNPLEIWNGRVTRELRGYLLSDRIHPTCSSGVCKFISGRKSEEVEKRWSAHNISKNIQDMVWKTFVVVKTTAKKVVGENFWQIAKPRYLKLRSKVIRFINRP</sequence>
<dbReference type="GO" id="GO:0003824">
    <property type="term" value="F:catalytic activity"/>
    <property type="evidence" value="ECO:0007669"/>
    <property type="project" value="InterPro"/>
</dbReference>
<keyword evidence="6" id="KW-0411">Iron-sulfur</keyword>
<proteinExistence type="predicted"/>
<gene>
    <name evidence="9" type="ORF">MNBD_NITROSPINAE01-378</name>
</gene>
<dbReference type="InterPro" id="IPR050377">
    <property type="entry name" value="Radical_SAM_PqqE_MftC-like"/>
</dbReference>
<keyword evidence="2" id="KW-0004">4Fe-4S</keyword>
<dbReference type="InterPro" id="IPR013785">
    <property type="entry name" value="Aldolase_TIM"/>
</dbReference>
<feature type="region of interest" description="Disordered" evidence="7">
    <location>
        <begin position="269"/>
        <end position="288"/>
    </location>
</feature>
<feature type="compositionally biased region" description="Basic and acidic residues" evidence="7">
    <location>
        <begin position="273"/>
        <end position="286"/>
    </location>
</feature>
<evidence type="ECO:0000259" key="8">
    <source>
        <dbReference type="PROSITE" id="PS51918"/>
    </source>
</evidence>
<dbReference type="InterPro" id="IPR007197">
    <property type="entry name" value="rSAM"/>
</dbReference>
<evidence type="ECO:0000256" key="2">
    <source>
        <dbReference type="ARBA" id="ARBA00022485"/>
    </source>
</evidence>
<dbReference type="GO" id="GO:0046872">
    <property type="term" value="F:metal ion binding"/>
    <property type="evidence" value="ECO:0007669"/>
    <property type="project" value="UniProtKB-KW"/>
</dbReference>
<reference evidence="9" key="1">
    <citation type="submission" date="2018-06" db="EMBL/GenBank/DDBJ databases">
        <authorList>
            <person name="Zhirakovskaya E."/>
        </authorList>
    </citation>
    <scope>NUCLEOTIDE SEQUENCE</scope>
</reference>
<dbReference type="PROSITE" id="PS51918">
    <property type="entry name" value="RADICAL_SAM"/>
    <property type="match status" value="1"/>
</dbReference>
<dbReference type="CDD" id="cd21109">
    <property type="entry name" value="SPASM"/>
    <property type="match status" value="1"/>
</dbReference>
<dbReference type="SFLD" id="SFLDG01387">
    <property type="entry name" value="BtrN-like_SPASM_domain_contain"/>
    <property type="match status" value="1"/>
</dbReference>
<dbReference type="Pfam" id="PF13186">
    <property type="entry name" value="SPASM"/>
    <property type="match status" value="1"/>
</dbReference>
<evidence type="ECO:0000256" key="3">
    <source>
        <dbReference type="ARBA" id="ARBA00022691"/>
    </source>
</evidence>
<dbReference type="CDD" id="cd01335">
    <property type="entry name" value="Radical_SAM"/>
    <property type="match status" value="1"/>
</dbReference>
<evidence type="ECO:0000256" key="7">
    <source>
        <dbReference type="SAM" id="MobiDB-lite"/>
    </source>
</evidence>
<evidence type="ECO:0000256" key="6">
    <source>
        <dbReference type="ARBA" id="ARBA00023014"/>
    </source>
</evidence>
<dbReference type="SFLD" id="SFLDG01067">
    <property type="entry name" value="SPASM/twitch_domain_containing"/>
    <property type="match status" value="1"/>
</dbReference>
<dbReference type="PANTHER" id="PTHR11228">
    <property type="entry name" value="RADICAL SAM DOMAIN PROTEIN"/>
    <property type="match status" value="1"/>
</dbReference>
<dbReference type="EMBL" id="UOGC01000152">
    <property type="protein sequence ID" value="VAX23621.1"/>
    <property type="molecule type" value="Genomic_DNA"/>
</dbReference>
<dbReference type="AlphaFoldDB" id="A0A3B1CAD1"/>
<protein>
    <recommendedName>
        <fullName evidence="8">Radical SAM core domain-containing protein</fullName>
    </recommendedName>
</protein>
<name>A0A3B1CAD1_9ZZZZ</name>
<feature type="domain" description="Radical SAM core" evidence="8">
    <location>
        <begin position="23"/>
        <end position="237"/>
    </location>
</feature>
<dbReference type="InterPro" id="IPR034391">
    <property type="entry name" value="AdoMet-like_SPASM_containing"/>
</dbReference>
<dbReference type="Pfam" id="PF04055">
    <property type="entry name" value="Radical_SAM"/>
    <property type="match status" value="1"/>
</dbReference>
<evidence type="ECO:0000256" key="4">
    <source>
        <dbReference type="ARBA" id="ARBA00022723"/>
    </source>
</evidence>
<keyword evidence="4" id="KW-0479">Metal-binding</keyword>